<keyword evidence="6" id="KW-1185">Reference proteome</keyword>
<organism evidence="5 6">
    <name type="scientific">Rhamnella rubrinervis</name>
    <dbReference type="NCBI Taxonomy" id="2594499"/>
    <lineage>
        <taxon>Eukaryota</taxon>
        <taxon>Viridiplantae</taxon>
        <taxon>Streptophyta</taxon>
        <taxon>Embryophyta</taxon>
        <taxon>Tracheophyta</taxon>
        <taxon>Spermatophyta</taxon>
        <taxon>Magnoliopsida</taxon>
        <taxon>eudicotyledons</taxon>
        <taxon>Gunneridae</taxon>
        <taxon>Pentapetalae</taxon>
        <taxon>rosids</taxon>
        <taxon>fabids</taxon>
        <taxon>Rosales</taxon>
        <taxon>Rhamnaceae</taxon>
        <taxon>rhamnoid group</taxon>
        <taxon>Rhamneae</taxon>
        <taxon>Rhamnella</taxon>
    </lineage>
</organism>
<evidence type="ECO:0000256" key="1">
    <source>
        <dbReference type="ARBA" id="ARBA00022763"/>
    </source>
</evidence>
<evidence type="ECO:0000313" key="5">
    <source>
        <dbReference type="EMBL" id="KAF3440776.1"/>
    </source>
</evidence>
<dbReference type="OrthoDB" id="757982at2759"/>
<name>A0A8K0E5U0_9ROSA</name>
<evidence type="ECO:0000256" key="3">
    <source>
        <dbReference type="SAM" id="Coils"/>
    </source>
</evidence>
<comment type="caution">
    <text evidence="5">The sequence shown here is derived from an EMBL/GenBank/DDBJ whole genome shotgun (WGS) entry which is preliminary data.</text>
</comment>
<dbReference type="InterPro" id="IPR041006">
    <property type="entry name" value="Morc_S5"/>
</dbReference>
<dbReference type="GO" id="GO:0016887">
    <property type="term" value="F:ATP hydrolysis activity"/>
    <property type="evidence" value="ECO:0007669"/>
    <property type="project" value="InterPro"/>
</dbReference>
<reference evidence="5" key="1">
    <citation type="submission" date="2020-03" db="EMBL/GenBank/DDBJ databases">
        <title>A high-quality chromosome-level genome assembly of a woody plant with both climbing and erect habits, Rhamnella rubrinervis.</title>
        <authorList>
            <person name="Lu Z."/>
            <person name="Yang Y."/>
            <person name="Zhu X."/>
            <person name="Sun Y."/>
        </authorList>
    </citation>
    <scope>NUCLEOTIDE SEQUENCE</scope>
    <source>
        <strain evidence="5">BYM</strain>
        <tissue evidence="5">Leaf</tissue>
    </source>
</reference>
<evidence type="ECO:0000259" key="4">
    <source>
        <dbReference type="Pfam" id="PF17942"/>
    </source>
</evidence>
<sequence length="370" mass="42635">MPMPISTGSPYSAPLLRYLLLSASYIKILEKHLERQREELRKEKEDNRTEKVRRMKIGKAVKDSYNNVEQYLLWRASLTEESAFSFLKADNKDDYITYSGFCEALRQSNLMGHRHGLNDEETKGIVDYEKSDQGWRNLMRASLDDWNRNLATIVQWSPYASEQQLLQQDDGLLGLDFDADPHSYKSILYLRLPSYFRVILCSKDVEHLDIVDDMMVESVLPYKPKISGSNNSDVTTNVTLGFVKDAKAHIDIQGFNVYHRNQLIKTMPVSITMLVLVFKDSLGHCSCSFLEIIGPRRIGLAWWPVMVKEANKNPLYLRLIFVVFLLGQALWVQLDISGEVRNDALYFVSVTTMKLFHVIDYYTPIAQGIN</sequence>
<feature type="domain" description="Morc S5" evidence="4">
    <location>
        <begin position="183"/>
        <end position="267"/>
    </location>
</feature>
<accession>A0A8K0E5U0</accession>
<dbReference type="GO" id="GO:0005634">
    <property type="term" value="C:nucleus"/>
    <property type="evidence" value="ECO:0007669"/>
    <property type="project" value="TreeGrafter"/>
</dbReference>
<keyword evidence="3" id="KW-0175">Coiled coil</keyword>
<dbReference type="AlphaFoldDB" id="A0A8K0E5U0"/>
<evidence type="ECO:0000256" key="2">
    <source>
        <dbReference type="ARBA" id="ARBA00023204"/>
    </source>
</evidence>
<gene>
    <name evidence="5" type="ORF">FNV43_RR19062</name>
</gene>
<dbReference type="PANTHER" id="PTHR23336">
    <property type="entry name" value="ZINC FINGER CW-TYPE COILED-COIL DOMAIN PROTEIN 3"/>
    <property type="match status" value="1"/>
</dbReference>
<protein>
    <recommendedName>
        <fullName evidence="4">Morc S5 domain-containing protein</fullName>
    </recommendedName>
</protein>
<proteinExistence type="predicted"/>
<dbReference type="Proteomes" id="UP000796880">
    <property type="component" value="Unassembled WGS sequence"/>
</dbReference>
<dbReference type="GO" id="GO:0006281">
    <property type="term" value="P:DNA repair"/>
    <property type="evidence" value="ECO:0007669"/>
    <property type="project" value="UniProtKB-KW"/>
</dbReference>
<feature type="coiled-coil region" evidence="3">
    <location>
        <begin position="26"/>
        <end position="53"/>
    </location>
</feature>
<dbReference type="PANTHER" id="PTHR23336:SF80">
    <property type="entry name" value="PROTEIN MICRORCHIDIA 7-LIKE"/>
    <property type="match status" value="1"/>
</dbReference>
<keyword evidence="1" id="KW-0227">DNA damage</keyword>
<evidence type="ECO:0000313" key="6">
    <source>
        <dbReference type="Proteomes" id="UP000796880"/>
    </source>
</evidence>
<dbReference type="InterPro" id="IPR045261">
    <property type="entry name" value="MORC_ATPase"/>
</dbReference>
<dbReference type="Pfam" id="PF17942">
    <property type="entry name" value="Morc6_S5"/>
    <property type="match status" value="1"/>
</dbReference>
<dbReference type="EMBL" id="VOIH02000008">
    <property type="protein sequence ID" value="KAF3440776.1"/>
    <property type="molecule type" value="Genomic_DNA"/>
</dbReference>
<keyword evidence="2" id="KW-0234">DNA repair</keyword>